<gene>
    <name evidence="2" type="ORF">OCV99_02985</name>
</gene>
<evidence type="ECO:0000313" key="3">
    <source>
        <dbReference type="Proteomes" id="UP001652431"/>
    </source>
</evidence>
<feature type="transmembrane region" description="Helical" evidence="1">
    <location>
        <begin position="93"/>
        <end position="114"/>
    </location>
</feature>
<dbReference type="EMBL" id="JAOQJU010000002">
    <property type="protein sequence ID" value="MCU6685530.1"/>
    <property type="molecule type" value="Genomic_DNA"/>
</dbReference>
<evidence type="ECO:0000256" key="1">
    <source>
        <dbReference type="SAM" id="Phobius"/>
    </source>
</evidence>
<keyword evidence="3" id="KW-1185">Reference proteome</keyword>
<organism evidence="2 3">
    <name type="scientific">Dorea acetigenes</name>
    <dbReference type="NCBI Taxonomy" id="2981787"/>
    <lineage>
        <taxon>Bacteria</taxon>
        <taxon>Bacillati</taxon>
        <taxon>Bacillota</taxon>
        <taxon>Clostridia</taxon>
        <taxon>Lachnospirales</taxon>
        <taxon>Lachnospiraceae</taxon>
        <taxon>Dorea</taxon>
    </lineage>
</organism>
<proteinExistence type="predicted"/>
<keyword evidence="1" id="KW-0472">Membrane</keyword>
<accession>A0ABT2RJI9</accession>
<evidence type="ECO:0000313" key="2">
    <source>
        <dbReference type="EMBL" id="MCU6685530.1"/>
    </source>
</evidence>
<dbReference type="RefSeq" id="WP_158368014.1">
    <property type="nucleotide sequence ID" value="NZ_JAOQJU010000002.1"/>
</dbReference>
<dbReference type="Pfam" id="PF06912">
    <property type="entry name" value="DUF1275"/>
    <property type="match status" value="1"/>
</dbReference>
<reference evidence="2 3" key="1">
    <citation type="journal article" date="2021" name="ISME Commun">
        <title>Automated analysis of genomic sequences facilitates high-throughput and comprehensive description of bacteria.</title>
        <authorList>
            <person name="Hitch T.C.A."/>
        </authorList>
    </citation>
    <scope>NUCLEOTIDE SEQUENCE [LARGE SCALE GENOMIC DNA]</scope>
    <source>
        <strain evidence="2 3">Sanger_03</strain>
    </source>
</reference>
<feature type="transmembrane region" description="Helical" evidence="1">
    <location>
        <begin position="64"/>
        <end position="81"/>
    </location>
</feature>
<comment type="caution">
    <text evidence="2">The sequence shown here is derived from an EMBL/GenBank/DDBJ whole genome shotgun (WGS) entry which is preliminary data.</text>
</comment>
<keyword evidence="1" id="KW-0812">Transmembrane</keyword>
<dbReference type="Proteomes" id="UP001652431">
    <property type="component" value="Unassembled WGS sequence"/>
</dbReference>
<dbReference type="PANTHER" id="PTHR37314:SF4">
    <property type="entry name" value="UPF0700 TRANSMEMBRANE PROTEIN YOAK"/>
    <property type="match status" value="1"/>
</dbReference>
<feature type="transmembrane region" description="Helical" evidence="1">
    <location>
        <begin position="177"/>
        <end position="200"/>
    </location>
</feature>
<dbReference type="InterPro" id="IPR010699">
    <property type="entry name" value="DUF1275"/>
</dbReference>
<sequence length="239" mass="26527">MKTSKKDSKYLVCESKTTYILLMFSAGMMGAYTFNLRGEVFCNAQTANFVIMAVTLGKGEIAKGLYYLIPISAYFLGTFISEVIPTPIKKIGFLRWDTCLIAIEAAVLFAIGFIPLSIPDQIVQVAINFIASMQYNTFRQAEGVPMATTFCTNHLRQVGVACAKIIRKKDRSAVSRGLIHAGMLASFTLGAIILTFFADILQEKSIWLALVPELLLLCRLVHADLYEEHDLLMRKPSGH</sequence>
<protein>
    <submittedName>
        <fullName evidence="2">DUF1275 domain-containing protein</fullName>
    </submittedName>
</protein>
<keyword evidence="1" id="KW-1133">Transmembrane helix</keyword>
<name>A0ABT2RJI9_9FIRM</name>
<dbReference type="PANTHER" id="PTHR37314">
    <property type="entry name" value="SLR0142 PROTEIN"/>
    <property type="match status" value="1"/>
</dbReference>